<accession>A0AAX6HVB6</accession>
<dbReference type="AlphaFoldDB" id="A0AAX6HVB6"/>
<dbReference type="InterPro" id="IPR050655">
    <property type="entry name" value="Plant_B3_domain"/>
</dbReference>
<evidence type="ECO:0000313" key="8">
    <source>
        <dbReference type="Proteomes" id="UP001140949"/>
    </source>
</evidence>
<sequence length="306" mass="34493">MAASLLERASFFKVMLGDFRSSLQIPTDFKRYTCENLCGKSILRSSRGRQWYVKLENFGGCFFFQDGWETFVADNGVSLEDFLVFFYDGDLGFDVKIYEISGCQKEEILPTLEVKEEPGFVSENLFKSLPMDPSKGLPTDTKKRKAGSVGSKNIQCDAGISAQSRVDLLAKDDKERILRKANSFQTRHPKFVALWRLCRLYNMPIPKKVVKEVGIRSSRRATLYDPSGREWPVDITFRSYGKVEMGVGWCNFSRGNGLALGDACVFEFTRGVDAVKVHIFRLQEESPTPASTVAADHTDGPKLEID</sequence>
<evidence type="ECO:0000256" key="3">
    <source>
        <dbReference type="ARBA" id="ARBA00023125"/>
    </source>
</evidence>
<dbReference type="PANTHER" id="PTHR31920">
    <property type="entry name" value="B3 DOMAIN-CONTAINING"/>
    <property type="match status" value="1"/>
</dbReference>
<dbReference type="InterPro" id="IPR003340">
    <property type="entry name" value="B3_DNA-bd"/>
</dbReference>
<feature type="domain" description="TF-B3" evidence="6">
    <location>
        <begin position="8"/>
        <end position="101"/>
    </location>
</feature>
<evidence type="ECO:0000259" key="6">
    <source>
        <dbReference type="PROSITE" id="PS50863"/>
    </source>
</evidence>
<evidence type="ECO:0000313" key="7">
    <source>
        <dbReference type="EMBL" id="KAJ6844653.1"/>
    </source>
</evidence>
<keyword evidence="2" id="KW-0805">Transcription regulation</keyword>
<comment type="caution">
    <text evidence="7">The sequence shown here is derived from an EMBL/GenBank/DDBJ whole genome shotgun (WGS) entry which is preliminary data.</text>
</comment>
<feature type="domain" description="TF-B3" evidence="6">
    <location>
        <begin position="188"/>
        <end position="283"/>
    </location>
</feature>
<dbReference type="Pfam" id="PF02362">
    <property type="entry name" value="B3"/>
    <property type="match status" value="2"/>
</dbReference>
<keyword evidence="8" id="KW-1185">Reference proteome</keyword>
<dbReference type="SMART" id="SM01019">
    <property type="entry name" value="B3"/>
    <property type="match status" value="2"/>
</dbReference>
<organism evidence="7 8">
    <name type="scientific">Iris pallida</name>
    <name type="common">Sweet iris</name>
    <dbReference type="NCBI Taxonomy" id="29817"/>
    <lineage>
        <taxon>Eukaryota</taxon>
        <taxon>Viridiplantae</taxon>
        <taxon>Streptophyta</taxon>
        <taxon>Embryophyta</taxon>
        <taxon>Tracheophyta</taxon>
        <taxon>Spermatophyta</taxon>
        <taxon>Magnoliopsida</taxon>
        <taxon>Liliopsida</taxon>
        <taxon>Asparagales</taxon>
        <taxon>Iridaceae</taxon>
        <taxon>Iridoideae</taxon>
        <taxon>Irideae</taxon>
        <taxon>Iris</taxon>
    </lineage>
</organism>
<dbReference type="GO" id="GO:0003677">
    <property type="term" value="F:DNA binding"/>
    <property type="evidence" value="ECO:0007669"/>
    <property type="project" value="UniProtKB-KW"/>
</dbReference>
<keyword evidence="4" id="KW-0804">Transcription</keyword>
<dbReference type="EMBL" id="JANAVB010006598">
    <property type="protein sequence ID" value="KAJ6844653.1"/>
    <property type="molecule type" value="Genomic_DNA"/>
</dbReference>
<dbReference type="Gene3D" id="2.40.330.10">
    <property type="entry name" value="DNA-binding pseudobarrel domain"/>
    <property type="match status" value="2"/>
</dbReference>
<proteinExistence type="predicted"/>
<comment type="subcellular location">
    <subcellularLocation>
        <location evidence="1">Nucleus</location>
    </subcellularLocation>
</comment>
<evidence type="ECO:0000256" key="2">
    <source>
        <dbReference type="ARBA" id="ARBA00023015"/>
    </source>
</evidence>
<evidence type="ECO:0000256" key="1">
    <source>
        <dbReference type="ARBA" id="ARBA00004123"/>
    </source>
</evidence>
<dbReference type="GO" id="GO:0005634">
    <property type="term" value="C:nucleus"/>
    <property type="evidence" value="ECO:0007669"/>
    <property type="project" value="UniProtKB-SubCell"/>
</dbReference>
<keyword evidence="5" id="KW-0539">Nucleus</keyword>
<keyword evidence="3" id="KW-0238">DNA-binding</keyword>
<reference evidence="7" key="1">
    <citation type="journal article" date="2023" name="GigaByte">
        <title>Genome assembly of the bearded iris, Iris pallida Lam.</title>
        <authorList>
            <person name="Bruccoleri R.E."/>
            <person name="Oakeley E.J."/>
            <person name="Faust A.M.E."/>
            <person name="Altorfer M."/>
            <person name="Dessus-Babus S."/>
            <person name="Burckhardt D."/>
            <person name="Oertli M."/>
            <person name="Naumann U."/>
            <person name="Petersen F."/>
            <person name="Wong J."/>
        </authorList>
    </citation>
    <scope>NUCLEOTIDE SEQUENCE</scope>
    <source>
        <tissue evidence="7">Leaf</tissue>
    </source>
</reference>
<dbReference type="PANTHER" id="PTHR31920:SF132">
    <property type="entry name" value="TF-B3 DOMAIN-CONTAINING PROTEIN"/>
    <property type="match status" value="1"/>
</dbReference>
<name>A0AAX6HVB6_IRIPA</name>
<gene>
    <name evidence="7" type="ORF">M6B38_290925</name>
</gene>
<dbReference type="SUPFAM" id="SSF101936">
    <property type="entry name" value="DNA-binding pseudobarrel domain"/>
    <property type="match status" value="2"/>
</dbReference>
<dbReference type="CDD" id="cd10017">
    <property type="entry name" value="B3_DNA"/>
    <property type="match status" value="2"/>
</dbReference>
<dbReference type="PROSITE" id="PS50863">
    <property type="entry name" value="B3"/>
    <property type="match status" value="2"/>
</dbReference>
<protein>
    <submittedName>
        <fullName evidence="7">B3 domain-containing protein</fullName>
    </submittedName>
</protein>
<dbReference type="Proteomes" id="UP001140949">
    <property type="component" value="Unassembled WGS sequence"/>
</dbReference>
<evidence type="ECO:0000256" key="4">
    <source>
        <dbReference type="ARBA" id="ARBA00023163"/>
    </source>
</evidence>
<dbReference type="InterPro" id="IPR015300">
    <property type="entry name" value="DNA-bd_pseudobarrel_sf"/>
</dbReference>
<evidence type="ECO:0000256" key="5">
    <source>
        <dbReference type="ARBA" id="ARBA00023242"/>
    </source>
</evidence>
<reference evidence="7" key="2">
    <citation type="submission" date="2023-04" db="EMBL/GenBank/DDBJ databases">
        <authorList>
            <person name="Bruccoleri R.E."/>
            <person name="Oakeley E.J."/>
            <person name="Faust A.-M."/>
            <person name="Dessus-Babus S."/>
            <person name="Altorfer M."/>
            <person name="Burckhardt D."/>
            <person name="Oertli M."/>
            <person name="Naumann U."/>
            <person name="Petersen F."/>
            <person name="Wong J."/>
        </authorList>
    </citation>
    <scope>NUCLEOTIDE SEQUENCE</scope>
    <source>
        <strain evidence="7">GSM-AAB239-AS_SAM_17_03QT</strain>
        <tissue evidence="7">Leaf</tissue>
    </source>
</reference>